<comment type="similarity">
    <text evidence="1">Belongs to the actin family.</text>
</comment>
<feature type="compositionally biased region" description="Acidic residues" evidence="2">
    <location>
        <begin position="119"/>
        <end position="140"/>
    </location>
</feature>
<evidence type="ECO:0000256" key="1">
    <source>
        <dbReference type="RuleBase" id="RU000487"/>
    </source>
</evidence>
<dbReference type="OrthoDB" id="5132116at2759"/>
<name>A0A2D3VJ24_9PEZI</name>
<dbReference type="InterPro" id="IPR043129">
    <property type="entry name" value="ATPase_NBD"/>
</dbReference>
<dbReference type="SMART" id="SM00268">
    <property type="entry name" value="ACTIN"/>
    <property type="match status" value="1"/>
</dbReference>
<evidence type="ECO:0000313" key="3">
    <source>
        <dbReference type="EMBL" id="CZT23279.1"/>
    </source>
</evidence>
<dbReference type="FunFam" id="3.30.420.40:FF:000058">
    <property type="entry name" value="Putative actin-related protein 5"/>
    <property type="match status" value="1"/>
</dbReference>
<dbReference type="Proteomes" id="UP000225277">
    <property type="component" value="Unassembled WGS sequence"/>
</dbReference>
<dbReference type="Gene3D" id="3.90.640.10">
    <property type="entry name" value="Actin, Chain A, domain 4"/>
    <property type="match status" value="1"/>
</dbReference>
<sequence length="475" mass="51521">MASSAMPSGQVNMQEYAGDDINALILDPGSHTTRAGFGGEDVPKSVCPTSYGLLEDGSKVFGENGIHNPKPGMEIRTPYDGDGIVEDWDTATALWQYALTSRLTGAKQTPPSKNGLNDDKDEGGDTNMEEAAEKNEVEDEESDLLAEYPLLMSEPAWNPVKAREKTMEIAMEKWGVPAFFLAKTGQLAAYAQGKATALVVDVGHQNTSVTAVWEGMVLKKSVHHTPLASSYLSSQIRAMFASLPTPAPLVPHFMVKSKSPVDANSPSNAIYNKFDTPPTASYRALEEERVLTAFKESLCTTWPGPNRLESPTGAPGGYTNVDHAKQLPPKPFEFPDGWNTVFGVERFKVVEGLFDQAAAYPTPDFTPTPDQTLTSLCKKAIDAVDVDARPHLMNNIIVTGAGSLIEKLPDRLQADLQAIYPNPKVRVLAGSSVERKFGAWIGGSVLGSLGSFHQMWVSRSEWDEFGAAIVEKRCK</sequence>
<dbReference type="PANTHER" id="PTHR11937">
    <property type="entry name" value="ACTIN"/>
    <property type="match status" value="1"/>
</dbReference>
<evidence type="ECO:0000256" key="2">
    <source>
        <dbReference type="SAM" id="MobiDB-lite"/>
    </source>
</evidence>
<gene>
    <name evidence="3" type="ORF">RCC_08990</name>
</gene>
<feature type="compositionally biased region" description="Polar residues" evidence="2">
    <location>
        <begin position="104"/>
        <end position="115"/>
    </location>
</feature>
<dbReference type="STRING" id="112498.A0A2D3VJ24"/>
<dbReference type="SUPFAM" id="SSF53067">
    <property type="entry name" value="Actin-like ATPase domain"/>
    <property type="match status" value="2"/>
</dbReference>
<dbReference type="EMBL" id="FJUY01000016">
    <property type="protein sequence ID" value="CZT23279.1"/>
    <property type="molecule type" value="Genomic_DNA"/>
</dbReference>
<keyword evidence="4" id="KW-1185">Reference proteome</keyword>
<evidence type="ECO:0000313" key="4">
    <source>
        <dbReference type="Proteomes" id="UP000225277"/>
    </source>
</evidence>
<dbReference type="Pfam" id="PF00022">
    <property type="entry name" value="Actin"/>
    <property type="match status" value="1"/>
</dbReference>
<dbReference type="Gene3D" id="3.30.420.40">
    <property type="match status" value="3"/>
</dbReference>
<dbReference type="AlphaFoldDB" id="A0A2D3VJ24"/>
<protein>
    <submittedName>
        <fullName evidence="3">Related to actin</fullName>
    </submittedName>
</protein>
<feature type="unsure residue" description="I or L" evidence="3">
    <location>
        <position position="99"/>
    </location>
</feature>
<dbReference type="InterPro" id="IPR004000">
    <property type="entry name" value="Actin"/>
</dbReference>
<organism evidence="3 4">
    <name type="scientific">Ramularia collo-cygni</name>
    <dbReference type="NCBI Taxonomy" id="112498"/>
    <lineage>
        <taxon>Eukaryota</taxon>
        <taxon>Fungi</taxon>
        <taxon>Dikarya</taxon>
        <taxon>Ascomycota</taxon>
        <taxon>Pezizomycotina</taxon>
        <taxon>Dothideomycetes</taxon>
        <taxon>Dothideomycetidae</taxon>
        <taxon>Mycosphaerellales</taxon>
        <taxon>Mycosphaerellaceae</taxon>
        <taxon>Ramularia</taxon>
    </lineage>
</organism>
<proteinExistence type="inferred from homology"/>
<feature type="region of interest" description="Disordered" evidence="2">
    <location>
        <begin position="104"/>
        <end position="140"/>
    </location>
</feature>
<dbReference type="CDD" id="cd13395">
    <property type="entry name" value="ASKHA_NBD_Arp4_ACTL6-like"/>
    <property type="match status" value="1"/>
</dbReference>
<reference evidence="3 4" key="1">
    <citation type="submission" date="2016-03" db="EMBL/GenBank/DDBJ databases">
        <authorList>
            <person name="Ploux O."/>
        </authorList>
    </citation>
    <scope>NUCLEOTIDE SEQUENCE [LARGE SCALE GENOMIC DNA]</scope>
    <source>
        <strain evidence="3 4">URUG2</strain>
    </source>
</reference>
<accession>A0A2D3VJ24</accession>